<proteinExistence type="inferred from homology"/>
<evidence type="ECO:0000256" key="1">
    <source>
        <dbReference type="ARBA" id="ARBA00001933"/>
    </source>
</evidence>
<evidence type="ECO:0000256" key="2">
    <source>
        <dbReference type="ARBA" id="ARBA00008392"/>
    </source>
</evidence>
<dbReference type="PANTHER" id="PTHR13693">
    <property type="entry name" value="CLASS II AMINOTRANSFERASE/8-AMINO-7-OXONONANOATE SYNTHASE"/>
    <property type="match status" value="1"/>
</dbReference>
<dbReference type="GO" id="GO:0016020">
    <property type="term" value="C:membrane"/>
    <property type="evidence" value="ECO:0007669"/>
    <property type="project" value="GOC"/>
</dbReference>
<dbReference type="InParanoid" id="A0A5N4A6Q2"/>
<evidence type="ECO:0000256" key="3">
    <source>
        <dbReference type="ARBA" id="ARBA00022679"/>
    </source>
</evidence>
<dbReference type="InterPro" id="IPR015424">
    <property type="entry name" value="PyrdxlP-dep_Trfase"/>
</dbReference>
<sequence length="94" mass="10488">MGLITYGRDDSPFVPILSCFYSKTAALVRFLREKDIASAGVVYPVTPFLECRMRVCLSAGHSKEQLDYALKVIAEAVDQLGLNYSKSSRGFIEY</sequence>
<evidence type="ECO:0008006" key="6">
    <source>
        <dbReference type="Google" id="ProtNLM"/>
    </source>
</evidence>
<dbReference type="GO" id="GO:0017059">
    <property type="term" value="C:serine palmitoyltransferase complex"/>
    <property type="evidence" value="ECO:0007669"/>
    <property type="project" value="TreeGrafter"/>
</dbReference>
<dbReference type="SUPFAM" id="SSF53383">
    <property type="entry name" value="PLP-dependent transferases"/>
    <property type="match status" value="1"/>
</dbReference>
<reference evidence="4 5" key="1">
    <citation type="journal article" date="2018" name="Elife">
        <title>Firefly genomes illuminate parallel origins of bioluminescence in beetles.</title>
        <authorList>
            <person name="Fallon T.R."/>
            <person name="Lower S.E."/>
            <person name="Chang C.H."/>
            <person name="Bessho-Uehara M."/>
            <person name="Martin G.J."/>
            <person name="Bewick A.J."/>
            <person name="Behringer M."/>
            <person name="Debat H.J."/>
            <person name="Wong I."/>
            <person name="Day J.C."/>
            <person name="Suvorov A."/>
            <person name="Silva C.J."/>
            <person name="Stanger-Hall K.F."/>
            <person name="Hall D.W."/>
            <person name="Schmitz R.J."/>
            <person name="Nelson D.R."/>
            <person name="Lewis S.M."/>
            <person name="Shigenobu S."/>
            <person name="Bybee S.M."/>
            <person name="Larracuente A.M."/>
            <person name="Oba Y."/>
            <person name="Weng J.K."/>
        </authorList>
    </citation>
    <scope>NUCLEOTIDE SEQUENCE [LARGE SCALE GENOMIC DNA]</scope>
    <source>
        <strain evidence="4">1611_PpyrPB1</strain>
        <tissue evidence="4">Whole body</tissue>
    </source>
</reference>
<organism evidence="4 5">
    <name type="scientific">Photinus pyralis</name>
    <name type="common">Common eastern firefly</name>
    <name type="synonym">Lampyris pyralis</name>
    <dbReference type="NCBI Taxonomy" id="7054"/>
    <lineage>
        <taxon>Eukaryota</taxon>
        <taxon>Metazoa</taxon>
        <taxon>Ecdysozoa</taxon>
        <taxon>Arthropoda</taxon>
        <taxon>Hexapoda</taxon>
        <taxon>Insecta</taxon>
        <taxon>Pterygota</taxon>
        <taxon>Neoptera</taxon>
        <taxon>Endopterygota</taxon>
        <taxon>Coleoptera</taxon>
        <taxon>Polyphaga</taxon>
        <taxon>Elateriformia</taxon>
        <taxon>Elateroidea</taxon>
        <taxon>Lampyridae</taxon>
        <taxon>Lampyrinae</taxon>
        <taxon>Photinus</taxon>
    </lineage>
</organism>
<accession>A0A5N4A6Q2</accession>
<dbReference type="GO" id="GO:0046513">
    <property type="term" value="P:ceramide biosynthetic process"/>
    <property type="evidence" value="ECO:0007669"/>
    <property type="project" value="TreeGrafter"/>
</dbReference>
<dbReference type="EMBL" id="VVIM01000009">
    <property type="protein sequence ID" value="KAB0793006.1"/>
    <property type="molecule type" value="Genomic_DNA"/>
</dbReference>
<comment type="similarity">
    <text evidence="2">Belongs to the class-II pyridoxal-phosphate-dependent aminotransferase family.</text>
</comment>
<keyword evidence="5" id="KW-1185">Reference proteome</keyword>
<dbReference type="Gene3D" id="3.90.1150.10">
    <property type="entry name" value="Aspartate Aminotransferase, domain 1"/>
    <property type="match status" value="1"/>
</dbReference>
<dbReference type="AlphaFoldDB" id="A0A5N4A6Q2"/>
<evidence type="ECO:0000313" key="4">
    <source>
        <dbReference type="EMBL" id="KAB0793006.1"/>
    </source>
</evidence>
<dbReference type="Proteomes" id="UP000327044">
    <property type="component" value="Unassembled WGS sequence"/>
</dbReference>
<gene>
    <name evidence="4" type="ORF">PPYR_12626</name>
</gene>
<protein>
    <recommendedName>
        <fullName evidence="6">Aminotransferase class I/classII domain-containing protein</fullName>
    </recommendedName>
</protein>
<dbReference type="InterPro" id="IPR015422">
    <property type="entry name" value="PyrdxlP-dep_Trfase_small"/>
</dbReference>
<comment type="caution">
    <text evidence="4">The sequence shown here is derived from an EMBL/GenBank/DDBJ whole genome shotgun (WGS) entry which is preliminary data.</text>
</comment>
<dbReference type="GO" id="GO:0004758">
    <property type="term" value="F:serine C-palmitoyltransferase activity"/>
    <property type="evidence" value="ECO:0007669"/>
    <property type="project" value="TreeGrafter"/>
</dbReference>
<evidence type="ECO:0000313" key="5">
    <source>
        <dbReference type="Proteomes" id="UP000327044"/>
    </source>
</evidence>
<dbReference type="GO" id="GO:0046512">
    <property type="term" value="P:sphingosine biosynthetic process"/>
    <property type="evidence" value="ECO:0007669"/>
    <property type="project" value="TreeGrafter"/>
</dbReference>
<name>A0A5N4A6Q2_PHOPY</name>
<dbReference type="InterPro" id="IPR050087">
    <property type="entry name" value="AON_synthase_class-II"/>
</dbReference>
<comment type="cofactor">
    <cofactor evidence="1">
        <name>pyridoxal 5'-phosphate</name>
        <dbReference type="ChEBI" id="CHEBI:597326"/>
    </cofactor>
</comment>
<dbReference type="PANTHER" id="PTHR13693:SF3">
    <property type="entry name" value="LD36009P"/>
    <property type="match status" value="1"/>
</dbReference>
<keyword evidence="3" id="KW-0808">Transferase</keyword>